<dbReference type="AlphaFoldDB" id="D2KYB2"/>
<protein>
    <submittedName>
        <fullName evidence="1">Yga2B, Corynebacterium glutamicum LP-6 plasmid pGA2</fullName>
    </submittedName>
</protein>
<reference evidence="1" key="1">
    <citation type="journal article" date="2010" name="Appl. Microbiol. Biotechnol.">
        <title>Characterization of a 24-kb plasmid pCGR2 newly isolated from Corynebacterium glutamicum.</title>
        <authorList>
            <person name="Tsuchida Y."/>
            <person name="Kimura S."/>
            <person name="Suzuki N."/>
            <person name="Inui M."/>
            <person name="Yukawa H."/>
        </authorList>
    </citation>
    <scope>NUCLEOTIDE SEQUENCE</scope>
    <source>
        <strain evidence="1">ATCC 14997</strain>
        <plasmid evidence="1">pCGR2</plasmid>
    </source>
</reference>
<dbReference type="EMBL" id="AB525231">
    <property type="protein sequence ID" value="BAI66040.1"/>
    <property type="molecule type" value="Genomic_DNA"/>
</dbReference>
<evidence type="ECO:0000313" key="1">
    <source>
        <dbReference type="EMBL" id="BAI66040.1"/>
    </source>
</evidence>
<organism evidence="1">
    <name type="scientific">Corynebacterium glutamicum</name>
    <name type="common">Brevibacterium saccharolyticum</name>
    <dbReference type="NCBI Taxonomy" id="1718"/>
    <lineage>
        <taxon>Bacteria</taxon>
        <taxon>Bacillati</taxon>
        <taxon>Actinomycetota</taxon>
        <taxon>Actinomycetes</taxon>
        <taxon>Mycobacteriales</taxon>
        <taxon>Corynebacteriaceae</taxon>
        <taxon>Corynebacterium</taxon>
    </lineage>
</organism>
<name>D2KYB2_CORGT</name>
<geneLocation type="plasmid" evidence="1">
    <name>pCGR2</name>
</geneLocation>
<keyword evidence="1" id="KW-0614">Plasmid</keyword>
<accession>D2KYB2</accession>
<proteinExistence type="predicted"/>
<sequence length="73" mass="7944">MPWPSRNEGTVSRVASRGKWRPEKVPMDLIISCSRYQDPQFATPPNLLSLAGVLGADAGDLVTGLTRAPRIKP</sequence>